<evidence type="ECO:0000256" key="1">
    <source>
        <dbReference type="SAM" id="Phobius"/>
    </source>
</evidence>
<keyword evidence="1" id="KW-0812">Transmembrane</keyword>
<feature type="transmembrane region" description="Helical" evidence="1">
    <location>
        <begin position="51"/>
        <end position="75"/>
    </location>
</feature>
<dbReference type="InterPro" id="IPR009356">
    <property type="entry name" value="NAD_DH_su4L"/>
</dbReference>
<name>A0A386HV82_9CEST</name>
<evidence type="ECO:0000313" key="2">
    <source>
        <dbReference type="EMBL" id="AYD49580.1"/>
    </source>
</evidence>
<keyword evidence="1" id="KW-0472">Membrane</keyword>
<dbReference type="Pfam" id="PF06235">
    <property type="entry name" value="NAD4L"/>
    <property type="match status" value="1"/>
</dbReference>
<organism evidence="2">
    <name type="scientific">Paruterina candelabraria</name>
    <dbReference type="NCBI Taxonomy" id="2364639"/>
    <lineage>
        <taxon>Eukaryota</taxon>
        <taxon>Metazoa</taxon>
        <taxon>Spiralia</taxon>
        <taxon>Lophotrochozoa</taxon>
        <taxon>Platyhelminthes</taxon>
        <taxon>Cestoda</taxon>
        <taxon>Eucestoda</taxon>
        <taxon>Cyclophyllidea</taxon>
        <taxon>Paruterinidae</taxon>
        <taxon>Paruterina</taxon>
    </lineage>
</organism>
<dbReference type="AlphaFoldDB" id="A0A386HV82"/>
<gene>
    <name evidence="2" type="primary">nad4L</name>
</gene>
<geneLocation type="mitochondrion" evidence="2"/>
<keyword evidence="1" id="KW-1133">Transmembrane helix</keyword>
<sequence length="87" mass="10110">MVSLFVFMFFIVLVSFFLSFSRFLNCLIILENFNILILLFCLLCNGFDNHMLFVVLMVISTVEIIVGLVVLTRVWECSNLLELVGFY</sequence>
<reference evidence="2" key="1">
    <citation type="journal article" date="2018" name="Acta Trop.">
        <title>Mitochondrial genome of Paruterina candelabraria (Cestoda: Paruterinidae), with implications for the relationships between the genera Cladotaenia and Paruterina.</title>
        <authorList>
            <person name="Guo A."/>
            <person name="Wang L."/>
            <person name="Zhang S."/>
            <person name="Zheng Y."/>
            <person name="Georgiev B.B."/>
            <person name="Luo X."/>
            <person name="Huang S."/>
            <person name="Cai X."/>
        </authorList>
    </citation>
    <scope>NUCLEOTIDE SEQUENCE</scope>
</reference>
<keyword evidence="2" id="KW-0496">Mitochondrion</keyword>
<dbReference type="EMBL" id="MH282837">
    <property type="protein sequence ID" value="AYD49580.1"/>
    <property type="molecule type" value="Genomic_DNA"/>
</dbReference>
<proteinExistence type="predicted"/>
<protein>
    <submittedName>
        <fullName evidence="2">NADH dehydrogenase subunit 4L</fullName>
    </submittedName>
</protein>
<feature type="transmembrane region" description="Helical" evidence="1">
    <location>
        <begin position="6"/>
        <end position="30"/>
    </location>
</feature>
<accession>A0A386HV82</accession>